<comment type="subcellular location">
    <subcellularLocation>
        <location evidence="1">Endomembrane system</location>
        <topology evidence="1">Multi-pass membrane protein</topology>
    </subcellularLocation>
    <subcellularLocation>
        <location evidence="2">Endoplasmic reticulum membrane</location>
    </subcellularLocation>
</comment>
<gene>
    <name evidence="8" type="ORF">NT6N_22120</name>
</gene>
<dbReference type="AlphaFoldDB" id="A0AAT9FMN1"/>
<dbReference type="PANTHER" id="PTHR13416:SF2">
    <property type="entry name" value="TRANSMEMBRANE PROTEIN 43"/>
    <property type="match status" value="1"/>
</dbReference>
<evidence type="ECO:0000256" key="5">
    <source>
        <dbReference type="ARBA" id="ARBA00022989"/>
    </source>
</evidence>
<dbReference type="Pfam" id="PF07787">
    <property type="entry name" value="TMEM43"/>
    <property type="match status" value="1"/>
</dbReference>
<dbReference type="PANTHER" id="PTHR13416">
    <property type="match status" value="1"/>
</dbReference>
<keyword evidence="4" id="KW-0256">Endoplasmic reticulum</keyword>
<evidence type="ECO:0000256" key="6">
    <source>
        <dbReference type="ARBA" id="ARBA00023136"/>
    </source>
</evidence>
<evidence type="ECO:0000256" key="2">
    <source>
        <dbReference type="ARBA" id="ARBA00004586"/>
    </source>
</evidence>
<dbReference type="KEGG" id="osu:NT6N_22120"/>
<evidence type="ECO:0000256" key="3">
    <source>
        <dbReference type="ARBA" id="ARBA00022692"/>
    </source>
</evidence>
<evidence type="ECO:0000256" key="1">
    <source>
        <dbReference type="ARBA" id="ARBA00004127"/>
    </source>
</evidence>
<feature type="transmembrane region" description="Helical" evidence="7">
    <location>
        <begin position="292"/>
        <end position="310"/>
    </location>
</feature>
<reference evidence="8" key="1">
    <citation type="submission" date="2024-07" db="EMBL/GenBank/DDBJ databases">
        <title>Complete genome sequence of Verrucomicrobiaceae bacterium NT6N.</title>
        <authorList>
            <person name="Huang C."/>
            <person name="Takami H."/>
            <person name="Hamasaki K."/>
        </authorList>
    </citation>
    <scope>NUCLEOTIDE SEQUENCE</scope>
    <source>
        <strain evidence="8">NT6N</strain>
    </source>
</reference>
<dbReference type="InterPro" id="IPR012430">
    <property type="entry name" value="TMEM43_fam"/>
</dbReference>
<keyword evidence="3 7" id="KW-0812">Transmembrane</keyword>
<dbReference type="GO" id="GO:0071763">
    <property type="term" value="P:nuclear membrane organization"/>
    <property type="evidence" value="ECO:0007669"/>
    <property type="project" value="TreeGrafter"/>
</dbReference>
<keyword evidence="5 7" id="KW-1133">Transmembrane helix</keyword>
<feature type="transmembrane region" description="Helical" evidence="7">
    <location>
        <begin position="352"/>
        <end position="374"/>
    </location>
</feature>
<feature type="transmembrane region" description="Helical" evidence="7">
    <location>
        <begin position="20"/>
        <end position="41"/>
    </location>
</feature>
<protein>
    <submittedName>
        <fullName evidence="8">Uncharacterized protein</fullName>
    </submittedName>
</protein>
<evidence type="ECO:0000313" key="8">
    <source>
        <dbReference type="EMBL" id="BDS07172.1"/>
    </source>
</evidence>
<sequence>MSENSFTETTSTGWFSRIGNSIKGIIVGLIMVVIAFPVLFWNEGRAVKTRKDLTQGTKDFVHVASDKVDTANEGKLIHLTGTANSTDEITDETLNVKSKALVMKRTVEMYQWKESADTKTKKKLGGSEEKTTTYTYDKVWAEGRIDSGTFKKSSEYSNPSLPIQSASWTASPIFVGAFTLSPELVKKLQKFAPMEIDETTELPKKIDERKVNLENGMVYLAKKPTDPKLGDVRISYQVVLPTAVSIVSQQKGQSFEAHTGKSGTTINMLQVGEFTGEQMFEQAQASNKTMTWILRVVGFVLMFLGFSLMFKPLSVVADVLPIAGTIVGVGTGIVSFLLAAPLSLITISIAWIFYRPLIGIPMLLLAGVGIFFLIKKVAAYKKSKA</sequence>
<keyword evidence="6 7" id="KW-0472">Membrane</keyword>
<evidence type="ECO:0000256" key="4">
    <source>
        <dbReference type="ARBA" id="ARBA00022824"/>
    </source>
</evidence>
<evidence type="ECO:0000256" key="7">
    <source>
        <dbReference type="SAM" id="Phobius"/>
    </source>
</evidence>
<organism evidence="8">
    <name type="scientific">Oceaniferula spumae</name>
    <dbReference type="NCBI Taxonomy" id="2979115"/>
    <lineage>
        <taxon>Bacteria</taxon>
        <taxon>Pseudomonadati</taxon>
        <taxon>Verrucomicrobiota</taxon>
        <taxon>Verrucomicrobiia</taxon>
        <taxon>Verrucomicrobiales</taxon>
        <taxon>Verrucomicrobiaceae</taxon>
        <taxon>Oceaniferula</taxon>
    </lineage>
</organism>
<feature type="transmembrane region" description="Helical" evidence="7">
    <location>
        <begin position="322"/>
        <end position="345"/>
    </location>
</feature>
<name>A0AAT9FMN1_9BACT</name>
<dbReference type="GO" id="GO:0006629">
    <property type="term" value="P:lipid metabolic process"/>
    <property type="evidence" value="ECO:0007669"/>
    <property type="project" value="TreeGrafter"/>
</dbReference>
<dbReference type="GO" id="GO:0012505">
    <property type="term" value="C:endomembrane system"/>
    <property type="evidence" value="ECO:0007669"/>
    <property type="project" value="UniProtKB-SubCell"/>
</dbReference>
<proteinExistence type="predicted"/>
<accession>A0AAT9FMN1</accession>
<dbReference type="EMBL" id="AP026866">
    <property type="protein sequence ID" value="BDS07172.1"/>
    <property type="molecule type" value="Genomic_DNA"/>
</dbReference>